<dbReference type="OrthoDB" id="9804207at2"/>
<dbReference type="Gene3D" id="2.20.180.10">
    <property type="entry name" value="putative fmn-dependent nitroreductase like domains"/>
    <property type="match status" value="1"/>
</dbReference>
<evidence type="ECO:0000259" key="3">
    <source>
        <dbReference type="Pfam" id="PF00881"/>
    </source>
</evidence>
<proteinExistence type="inferred from homology"/>
<dbReference type="InterPro" id="IPR029479">
    <property type="entry name" value="Nitroreductase"/>
</dbReference>
<dbReference type="EMBL" id="QICS01000001">
    <property type="protein sequence ID" value="PXV96120.1"/>
    <property type="molecule type" value="Genomic_DNA"/>
</dbReference>
<gene>
    <name evidence="4" type="ORF">C8E03_101754</name>
    <name evidence="5" type="ORF">CG710_010435</name>
</gene>
<keyword evidence="2" id="KW-0560">Oxidoreductase</keyword>
<reference evidence="5 6" key="1">
    <citation type="journal article" date="2017" name="Genome Announc.">
        <title>Draft Genome Sequence of a Sporulating and Motile Strain of Lachnotalea glycerini Isolated from Water in Quebec City, Canada.</title>
        <authorList>
            <person name="Maheux A.F."/>
            <person name="Boudreau D.K."/>
            <person name="Berube E."/>
            <person name="Boissinot M."/>
            <person name="Raymond F."/>
            <person name="Brodeur S."/>
            <person name="Corbeil J."/>
            <person name="Isabel S."/>
            <person name="Omar R.F."/>
            <person name="Bergeron M.G."/>
        </authorList>
    </citation>
    <scope>NUCLEOTIDE SEQUENCE [LARGE SCALE GENOMIC DNA]</scope>
    <source>
        <strain evidence="5 6">CCRI-19302</strain>
    </source>
</reference>
<evidence type="ECO:0000313" key="6">
    <source>
        <dbReference type="Proteomes" id="UP000216411"/>
    </source>
</evidence>
<sequence length="198" mass="22717">MLHDLVMKSRSYRRFYENKEITIDELRCLVELARLSPSSANRQPLKYVLCNSREKNKEIFDTLAWAGYLKDWAGPAKGERPSAYIIMLRDKNIATGMTMDEGICAQSIFLGATELGFGGCFLGAVNRSKLSEVLNLTDNYEISIVIALGHPKEEVILEDIKEDNDIKYYRDEREVHHVPKRSLEELVIDEIETLANRF</sequence>
<comment type="similarity">
    <text evidence="1">Belongs to the nitroreductase family.</text>
</comment>
<reference evidence="4 7" key="2">
    <citation type="submission" date="2018-05" db="EMBL/GenBank/DDBJ databases">
        <title>Genomic Encyclopedia of Type Strains, Phase IV (KMG-IV): sequencing the most valuable type-strain genomes for metagenomic binning, comparative biology and taxonomic classification.</title>
        <authorList>
            <person name="Goeker M."/>
        </authorList>
    </citation>
    <scope>NUCLEOTIDE SEQUENCE [LARGE SCALE GENOMIC DNA]</scope>
    <source>
        <strain evidence="4 7">DSM 28816</strain>
    </source>
</reference>
<accession>A0A255IB39</accession>
<evidence type="ECO:0000256" key="2">
    <source>
        <dbReference type="ARBA" id="ARBA00023002"/>
    </source>
</evidence>
<comment type="caution">
    <text evidence="5">The sequence shown here is derived from an EMBL/GenBank/DDBJ whole genome shotgun (WGS) entry which is preliminary data.</text>
</comment>
<dbReference type="PANTHER" id="PTHR43673">
    <property type="entry name" value="NAD(P)H NITROREDUCTASE YDGI-RELATED"/>
    <property type="match status" value="1"/>
</dbReference>
<organism evidence="5 6">
    <name type="scientific">Lachnotalea glycerini</name>
    <dbReference type="NCBI Taxonomy" id="1763509"/>
    <lineage>
        <taxon>Bacteria</taxon>
        <taxon>Bacillati</taxon>
        <taxon>Bacillota</taxon>
        <taxon>Clostridia</taxon>
        <taxon>Lachnospirales</taxon>
        <taxon>Lachnospiraceae</taxon>
        <taxon>Lachnotalea</taxon>
    </lineage>
</organism>
<feature type="domain" description="Nitroreductase" evidence="3">
    <location>
        <begin position="10"/>
        <end position="150"/>
    </location>
</feature>
<reference evidence="5" key="3">
    <citation type="submission" date="2018-07" db="EMBL/GenBank/DDBJ databases">
        <authorList>
            <person name="Quirk P.G."/>
            <person name="Krulwich T.A."/>
        </authorList>
    </citation>
    <scope>NUCLEOTIDE SEQUENCE</scope>
    <source>
        <strain evidence="5">CCRI-19302</strain>
    </source>
</reference>
<protein>
    <submittedName>
        <fullName evidence="5">Nitroreductase</fullName>
    </submittedName>
</protein>
<evidence type="ECO:0000313" key="4">
    <source>
        <dbReference type="EMBL" id="PXV96120.1"/>
    </source>
</evidence>
<dbReference type="CDD" id="cd02062">
    <property type="entry name" value="Nitro_FMN_reductase"/>
    <property type="match status" value="1"/>
</dbReference>
<dbReference type="Proteomes" id="UP000216411">
    <property type="component" value="Unassembled WGS sequence"/>
</dbReference>
<evidence type="ECO:0000313" key="7">
    <source>
        <dbReference type="Proteomes" id="UP000247523"/>
    </source>
</evidence>
<dbReference type="Pfam" id="PF00881">
    <property type="entry name" value="Nitroreductase"/>
    <property type="match status" value="1"/>
</dbReference>
<dbReference type="GO" id="GO:0016491">
    <property type="term" value="F:oxidoreductase activity"/>
    <property type="evidence" value="ECO:0007669"/>
    <property type="project" value="UniProtKB-KW"/>
</dbReference>
<dbReference type="InterPro" id="IPR023312">
    <property type="entry name" value="Put_nitroreductase_C_bac"/>
</dbReference>
<dbReference type="InterPro" id="IPR000415">
    <property type="entry name" value="Nitroreductase-like"/>
</dbReference>
<evidence type="ECO:0000256" key="1">
    <source>
        <dbReference type="ARBA" id="ARBA00007118"/>
    </source>
</evidence>
<evidence type="ECO:0000313" key="5">
    <source>
        <dbReference type="EMBL" id="RDY31304.1"/>
    </source>
</evidence>
<name>A0A255IB39_9FIRM</name>
<dbReference type="RefSeq" id="WP_094377854.1">
    <property type="nucleotide sequence ID" value="NZ_NOKA02000018.1"/>
</dbReference>
<dbReference type="EMBL" id="NOKA02000018">
    <property type="protein sequence ID" value="RDY31304.1"/>
    <property type="molecule type" value="Genomic_DNA"/>
</dbReference>
<keyword evidence="6" id="KW-1185">Reference proteome</keyword>
<dbReference type="AlphaFoldDB" id="A0A255IB39"/>
<dbReference type="SUPFAM" id="SSF55469">
    <property type="entry name" value="FMN-dependent nitroreductase-like"/>
    <property type="match status" value="1"/>
</dbReference>
<dbReference type="Proteomes" id="UP000247523">
    <property type="component" value="Unassembled WGS sequence"/>
</dbReference>
<dbReference type="Gene3D" id="3.40.109.10">
    <property type="entry name" value="NADH Oxidase"/>
    <property type="match status" value="1"/>
</dbReference>
<dbReference type="PANTHER" id="PTHR43673:SF10">
    <property type="entry name" value="NADH DEHYDROGENASE_NAD(P)H NITROREDUCTASE XCC3605-RELATED"/>
    <property type="match status" value="1"/>
</dbReference>